<dbReference type="AlphaFoldDB" id="A0A443J0A6"/>
<keyword evidence="2" id="KW-1185">Reference proteome</keyword>
<gene>
    <name evidence="1" type="ORF">D2T33_05185</name>
</gene>
<accession>A0A443J0A6</accession>
<organism evidence="1 2">
    <name type="scientific">Paenirhodobacter populi</name>
    <dbReference type="NCBI Taxonomy" id="2306993"/>
    <lineage>
        <taxon>Bacteria</taxon>
        <taxon>Pseudomonadati</taxon>
        <taxon>Pseudomonadota</taxon>
        <taxon>Alphaproteobacteria</taxon>
        <taxon>Rhodobacterales</taxon>
        <taxon>Rhodobacter group</taxon>
        <taxon>Paenirhodobacter</taxon>
    </lineage>
</organism>
<dbReference type="RefSeq" id="WP_128269076.1">
    <property type="nucleotide sequence ID" value="NZ_SAUW01000004.1"/>
</dbReference>
<reference evidence="1 2" key="1">
    <citation type="submission" date="2019-01" db="EMBL/GenBank/DDBJ databases">
        <title>Sinorhodobacter populi sp. nov. isolated from the symptomatic bark tissue of Populus euramericana canker.</title>
        <authorList>
            <person name="Xu G."/>
        </authorList>
    </citation>
    <scope>NUCLEOTIDE SEQUENCE [LARGE SCALE GENOMIC DNA]</scope>
    <source>
        <strain evidence="1 2">2D-5</strain>
    </source>
</reference>
<sequence>MSGEKSAVSVSQREKVLMGAGRRLGRLVVRGLNRNGDVVSECDCGETVAITKAVWLTGKRYQCGSCDEQDAVSDAERIVGCTDTYRTLVSRYRGIIDRCTNPNNPAWGDYGGRGIQELYGSTDAYVLHMWSLGWRYGDPRTTDRIDVDGHYEPNNVRLAMPKEQVRNRRVSVVVDTGDEVISLADLAEQNGVQPNSPEYSRLSSFVSKTKRQVFNDIMVHISELASDREVA</sequence>
<evidence type="ECO:0000313" key="2">
    <source>
        <dbReference type="Proteomes" id="UP000285710"/>
    </source>
</evidence>
<proteinExistence type="predicted"/>
<dbReference type="EMBL" id="SAUW01000004">
    <property type="protein sequence ID" value="RWR13793.1"/>
    <property type="molecule type" value="Genomic_DNA"/>
</dbReference>
<evidence type="ECO:0000313" key="1">
    <source>
        <dbReference type="EMBL" id="RWR13793.1"/>
    </source>
</evidence>
<protein>
    <submittedName>
        <fullName evidence="1">Uncharacterized protein</fullName>
    </submittedName>
</protein>
<reference evidence="1 2" key="2">
    <citation type="submission" date="2019-01" db="EMBL/GenBank/DDBJ databases">
        <authorList>
            <person name="Li Y."/>
        </authorList>
    </citation>
    <scope>NUCLEOTIDE SEQUENCE [LARGE SCALE GENOMIC DNA]</scope>
    <source>
        <strain evidence="1 2">2D-5</strain>
    </source>
</reference>
<comment type="caution">
    <text evidence="1">The sequence shown here is derived from an EMBL/GenBank/DDBJ whole genome shotgun (WGS) entry which is preliminary data.</text>
</comment>
<dbReference type="Proteomes" id="UP000285710">
    <property type="component" value="Unassembled WGS sequence"/>
</dbReference>
<name>A0A443J0A6_9RHOB</name>